<feature type="non-terminal residue" evidence="8">
    <location>
        <position position="1"/>
    </location>
</feature>
<dbReference type="HOGENOM" id="CLU_053222_1_1_1"/>
<dbReference type="PANTHER" id="PTHR12794:SF0">
    <property type="entry name" value="GEM-ASSOCIATED PROTEIN 2"/>
    <property type="match status" value="1"/>
</dbReference>
<dbReference type="PIRSF" id="PIRSF038038">
    <property type="entry name" value="SMN_Gemin2"/>
    <property type="match status" value="1"/>
</dbReference>
<dbReference type="Gramene" id="EFJ33208">
    <property type="protein sequence ID" value="EFJ33208"/>
    <property type="gene ID" value="SELMODRAFT_83981"/>
</dbReference>
<comment type="subcellular location">
    <subcellularLocation>
        <location evidence="1">Cytoplasm</location>
    </subcellularLocation>
</comment>
<keyword evidence="3" id="KW-0507">mRNA processing</keyword>
<evidence type="ECO:0000256" key="4">
    <source>
        <dbReference type="ARBA" id="ARBA00023187"/>
    </source>
</evidence>
<evidence type="ECO:0000256" key="1">
    <source>
        <dbReference type="ARBA" id="ARBA00004496"/>
    </source>
</evidence>
<feature type="region of interest" description="Disordered" evidence="7">
    <location>
        <begin position="121"/>
        <end position="141"/>
    </location>
</feature>
<evidence type="ECO:0000256" key="6">
    <source>
        <dbReference type="ARBA" id="ARBA00047179"/>
    </source>
</evidence>
<evidence type="ECO:0000256" key="3">
    <source>
        <dbReference type="ARBA" id="ARBA00022664"/>
    </source>
</evidence>
<dbReference type="STRING" id="88036.D8R333"/>
<dbReference type="GO" id="GO:0000245">
    <property type="term" value="P:spliceosomal complex assembly"/>
    <property type="evidence" value="ECO:0007669"/>
    <property type="project" value="InterPro"/>
</dbReference>
<dbReference type="eggNOG" id="ENOG502QPK4">
    <property type="taxonomic scope" value="Eukaryota"/>
</dbReference>
<organism evidence="9">
    <name type="scientific">Selaginella moellendorffii</name>
    <name type="common">Spikemoss</name>
    <dbReference type="NCBI Taxonomy" id="88036"/>
    <lineage>
        <taxon>Eukaryota</taxon>
        <taxon>Viridiplantae</taxon>
        <taxon>Streptophyta</taxon>
        <taxon>Embryophyta</taxon>
        <taxon>Tracheophyta</taxon>
        <taxon>Lycopodiopsida</taxon>
        <taxon>Selaginellales</taxon>
        <taxon>Selaginellaceae</taxon>
        <taxon>Selaginella</taxon>
    </lineage>
</organism>
<evidence type="ECO:0000256" key="7">
    <source>
        <dbReference type="SAM" id="MobiDB-lite"/>
    </source>
</evidence>
<dbReference type="EMBL" id="GL377571">
    <property type="protein sequence ID" value="EFJ33208.1"/>
    <property type="molecule type" value="Genomic_DNA"/>
</dbReference>
<name>D8R333_SELML</name>
<dbReference type="InterPro" id="IPR035426">
    <property type="entry name" value="Gemin2/Brr1"/>
</dbReference>
<evidence type="ECO:0000313" key="9">
    <source>
        <dbReference type="Proteomes" id="UP000001514"/>
    </source>
</evidence>
<dbReference type="InterPro" id="IPR017364">
    <property type="entry name" value="GEMIN2"/>
</dbReference>
<dbReference type="KEGG" id="smo:SELMODRAFT_83981"/>
<protein>
    <recommendedName>
        <fullName evidence="6">Gem-associated protein 2</fullName>
    </recommendedName>
</protein>
<proteinExistence type="inferred from homology"/>
<evidence type="ECO:0000256" key="5">
    <source>
        <dbReference type="ARBA" id="ARBA00025758"/>
    </source>
</evidence>
<dbReference type="GO" id="GO:0005634">
    <property type="term" value="C:nucleus"/>
    <property type="evidence" value="ECO:0000318"/>
    <property type="project" value="GO_Central"/>
</dbReference>
<dbReference type="Pfam" id="PF04938">
    <property type="entry name" value="SIP1"/>
    <property type="match status" value="1"/>
</dbReference>
<dbReference type="GO" id="GO:0032797">
    <property type="term" value="C:SMN complex"/>
    <property type="evidence" value="ECO:0000318"/>
    <property type="project" value="GO_Central"/>
</dbReference>
<dbReference type="AlphaFoldDB" id="D8R333"/>
<evidence type="ECO:0000313" key="8">
    <source>
        <dbReference type="EMBL" id="EFJ33208.1"/>
    </source>
</evidence>
<dbReference type="PANTHER" id="PTHR12794">
    <property type="entry name" value="GEMIN2"/>
    <property type="match status" value="1"/>
</dbReference>
<comment type="similarity">
    <text evidence="5">Belongs to the gemin-2 family.</text>
</comment>
<dbReference type="GO" id="GO:0005681">
    <property type="term" value="C:spliceosomal complex"/>
    <property type="evidence" value="ECO:0007669"/>
    <property type="project" value="InterPro"/>
</dbReference>
<keyword evidence="2" id="KW-0963">Cytoplasm</keyword>
<keyword evidence="9" id="KW-1185">Reference proteome</keyword>
<evidence type="ECO:0000256" key="2">
    <source>
        <dbReference type="ARBA" id="ARBA00022490"/>
    </source>
</evidence>
<dbReference type="InParanoid" id="D8R333"/>
<sequence>EYYSDSSEGEGLRKPALYVEGEPDFDSGPPQDGFEFLRRVRWEEARCERVKVAAVSASKLCCEQTAYMPDIPPIAHCDPELLPLRSWEAEFVSDFSKLRLKKLPHFRDRDAWRVYCFGTESRSSDNDNGETSDYEQEHTGQLPSLSTLLSMDEVSRATLLRHHISWLDDLENLAEERALWLYALSAVVDEPLDLDTSAAVRELLRKCALIRASRNFRGERELEMLNIIITIAGNYFGQADR</sequence>
<gene>
    <name evidence="8" type="ORF">SELMODRAFT_83981</name>
</gene>
<reference evidence="8 9" key="1">
    <citation type="journal article" date="2011" name="Science">
        <title>The Selaginella genome identifies genetic changes associated with the evolution of vascular plants.</title>
        <authorList>
            <person name="Banks J.A."/>
            <person name="Nishiyama T."/>
            <person name="Hasebe M."/>
            <person name="Bowman J.L."/>
            <person name="Gribskov M."/>
            <person name="dePamphilis C."/>
            <person name="Albert V.A."/>
            <person name="Aono N."/>
            <person name="Aoyama T."/>
            <person name="Ambrose B.A."/>
            <person name="Ashton N.W."/>
            <person name="Axtell M.J."/>
            <person name="Barker E."/>
            <person name="Barker M.S."/>
            <person name="Bennetzen J.L."/>
            <person name="Bonawitz N.D."/>
            <person name="Chapple C."/>
            <person name="Cheng C."/>
            <person name="Correa L.G."/>
            <person name="Dacre M."/>
            <person name="DeBarry J."/>
            <person name="Dreyer I."/>
            <person name="Elias M."/>
            <person name="Engstrom E.M."/>
            <person name="Estelle M."/>
            <person name="Feng L."/>
            <person name="Finet C."/>
            <person name="Floyd S.K."/>
            <person name="Frommer W.B."/>
            <person name="Fujita T."/>
            <person name="Gramzow L."/>
            <person name="Gutensohn M."/>
            <person name="Harholt J."/>
            <person name="Hattori M."/>
            <person name="Heyl A."/>
            <person name="Hirai T."/>
            <person name="Hiwatashi Y."/>
            <person name="Ishikawa M."/>
            <person name="Iwata M."/>
            <person name="Karol K.G."/>
            <person name="Koehler B."/>
            <person name="Kolukisaoglu U."/>
            <person name="Kubo M."/>
            <person name="Kurata T."/>
            <person name="Lalonde S."/>
            <person name="Li K."/>
            <person name="Li Y."/>
            <person name="Litt A."/>
            <person name="Lyons E."/>
            <person name="Manning G."/>
            <person name="Maruyama T."/>
            <person name="Michael T.P."/>
            <person name="Mikami K."/>
            <person name="Miyazaki S."/>
            <person name="Morinaga S."/>
            <person name="Murata T."/>
            <person name="Mueller-Roeber B."/>
            <person name="Nelson D.R."/>
            <person name="Obara M."/>
            <person name="Oguri Y."/>
            <person name="Olmstead R.G."/>
            <person name="Onodera N."/>
            <person name="Petersen B.L."/>
            <person name="Pils B."/>
            <person name="Prigge M."/>
            <person name="Rensing S.A."/>
            <person name="Riano-Pachon D.M."/>
            <person name="Roberts A.W."/>
            <person name="Sato Y."/>
            <person name="Scheller H.V."/>
            <person name="Schulz B."/>
            <person name="Schulz C."/>
            <person name="Shakirov E.V."/>
            <person name="Shibagaki N."/>
            <person name="Shinohara N."/>
            <person name="Shippen D.E."/>
            <person name="Soerensen I."/>
            <person name="Sotooka R."/>
            <person name="Sugimoto N."/>
            <person name="Sugita M."/>
            <person name="Sumikawa N."/>
            <person name="Tanurdzic M."/>
            <person name="Theissen G."/>
            <person name="Ulvskov P."/>
            <person name="Wakazuki S."/>
            <person name="Weng J.K."/>
            <person name="Willats W.W."/>
            <person name="Wipf D."/>
            <person name="Wolf P.G."/>
            <person name="Yang L."/>
            <person name="Zimmer A.D."/>
            <person name="Zhu Q."/>
            <person name="Mitros T."/>
            <person name="Hellsten U."/>
            <person name="Loque D."/>
            <person name="Otillar R."/>
            <person name="Salamov A."/>
            <person name="Schmutz J."/>
            <person name="Shapiro H."/>
            <person name="Lindquist E."/>
            <person name="Lucas S."/>
            <person name="Rokhsar D."/>
            <person name="Grigoriev I.V."/>
        </authorList>
    </citation>
    <scope>NUCLEOTIDE SEQUENCE [LARGE SCALE GENOMIC DNA]</scope>
</reference>
<dbReference type="Gene3D" id="1.20.58.1070">
    <property type="match status" value="1"/>
</dbReference>
<accession>D8R333</accession>
<keyword evidence="4" id="KW-0508">mRNA splicing</keyword>
<dbReference type="Proteomes" id="UP000001514">
    <property type="component" value="Unassembled WGS sequence"/>
</dbReference>
<dbReference type="OMA" id="ASKHWED"/>
<dbReference type="GO" id="GO:0000387">
    <property type="term" value="P:spliceosomal snRNP assembly"/>
    <property type="evidence" value="ECO:0000318"/>
    <property type="project" value="GO_Central"/>
</dbReference>